<comment type="caution">
    <text evidence="2">The sequence shown here is derived from an EMBL/GenBank/DDBJ whole genome shotgun (WGS) entry which is preliminary data.</text>
</comment>
<feature type="transmembrane region" description="Helical" evidence="1">
    <location>
        <begin position="36"/>
        <end position="59"/>
    </location>
</feature>
<evidence type="ECO:0000313" key="2">
    <source>
        <dbReference type="EMBL" id="PRT69559.1"/>
    </source>
</evidence>
<dbReference type="Pfam" id="PF05857">
    <property type="entry name" value="TraX"/>
    <property type="match status" value="1"/>
</dbReference>
<dbReference type="GO" id="GO:0004497">
    <property type="term" value="F:monooxygenase activity"/>
    <property type="evidence" value="ECO:0007669"/>
    <property type="project" value="UniProtKB-KW"/>
</dbReference>
<gene>
    <name evidence="2" type="ORF">C6A27_07720</name>
</gene>
<reference evidence="2 3" key="1">
    <citation type="journal article" date="1993" name="J. Dent. Res.">
        <title>The isolation and characterization of milleri group streptococci from dental periapical abscesses.</title>
        <authorList>
            <person name="Fisher L.E."/>
            <person name="Russell R.R."/>
        </authorList>
    </citation>
    <scope>NUCLEOTIDE SEQUENCE [LARGE SCALE GENOMIC DNA]</scope>
    <source>
        <strain evidence="2 3">OUP21</strain>
    </source>
</reference>
<dbReference type="InterPro" id="IPR008875">
    <property type="entry name" value="TraX"/>
</dbReference>
<keyword evidence="2" id="KW-0503">Monooxygenase</keyword>
<sequence>MKTKGLNAFQLKLLMAVLMVFDHLEKIPGLLSGEWASIFHALTRCVAVWFAFAAVEGFLYTRSRLLYNMRLFFWSAIMFAGNTILNLLFQSKGVQIYNNIFLTLACGVLVLNIFFGINQTSNPVDIKRQPIRFILGIVVCLLAGFVTEGGMVIIPFMLITYTCREKRNLRNLLYGILAVVLFCMSIQIYPTWSDTLLMMFYNSDWLFITVLPFISLYNGERGPATRWSKYFFYAFYPAHLWLITCIAYLVHK</sequence>
<feature type="transmembrane region" description="Helical" evidence="1">
    <location>
        <begin position="198"/>
        <end position="218"/>
    </location>
</feature>
<dbReference type="Proteomes" id="UP000238573">
    <property type="component" value="Unassembled WGS sequence"/>
</dbReference>
<organism evidence="2 3">
    <name type="scientific">Streptococcus anginosus</name>
    <dbReference type="NCBI Taxonomy" id="1328"/>
    <lineage>
        <taxon>Bacteria</taxon>
        <taxon>Bacillati</taxon>
        <taxon>Bacillota</taxon>
        <taxon>Bacilli</taxon>
        <taxon>Lactobacillales</taxon>
        <taxon>Streptococcaceae</taxon>
        <taxon>Streptococcus</taxon>
        <taxon>Streptococcus anginosus group</taxon>
    </lineage>
</organism>
<keyword evidence="2" id="KW-0560">Oxidoreductase</keyword>
<name>A0A2T0G0H8_STRAP</name>
<accession>A0A2T0G0H8</accession>
<evidence type="ECO:0000256" key="1">
    <source>
        <dbReference type="SAM" id="Phobius"/>
    </source>
</evidence>
<evidence type="ECO:0000313" key="3">
    <source>
        <dbReference type="Proteomes" id="UP000238573"/>
    </source>
</evidence>
<feature type="transmembrane region" description="Helical" evidence="1">
    <location>
        <begin position="171"/>
        <end position="192"/>
    </location>
</feature>
<feature type="transmembrane region" description="Helical" evidence="1">
    <location>
        <begin position="230"/>
        <end position="250"/>
    </location>
</feature>
<dbReference type="EMBL" id="PVSZ01000015">
    <property type="protein sequence ID" value="PRT69559.1"/>
    <property type="molecule type" value="Genomic_DNA"/>
</dbReference>
<protein>
    <submittedName>
        <fullName evidence="2">Beta-carotene 15,15'-monooxygenase</fullName>
    </submittedName>
</protein>
<keyword evidence="1" id="KW-0812">Transmembrane</keyword>
<dbReference type="RefSeq" id="WP_106384562.1">
    <property type="nucleotide sequence ID" value="NZ_PVSZ01000015.1"/>
</dbReference>
<dbReference type="AlphaFoldDB" id="A0A2T0G0H8"/>
<feature type="transmembrane region" description="Helical" evidence="1">
    <location>
        <begin position="96"/>
        <end position="117"/>
    </location>
</feature>
<keyword evidence="1" id="KW-0472">Membrane</keyword>
<keyword evidence="1" id="KW-1133">Transmembrane helix</keyword>
<feature type="transmembrane region" description="Helical" evidence="1">
    <location>
        <begin position="133"/>
        <end position="159"/>
    </location>
</feature>
<proteinExistence type="predicted"/>
<feature type="transmembrane region" description="Helical" evidence="1">
    <location>
        <begin position="71"/>
        <end position="89"/>
    </location>
</feature>